<dbReference type="GO" id="GO:0032259">
    <property type="term" value="P:methylation"/>
    <property type="evidence" value="ECO:0007669"/>
    <property type="project" value="UniProtKB-KW"/>
</dbReference>
<dbReference type="InterPro" id="IPR008471">
    <property type="entry name" value="MnmC-like_methylTransf"/>
</dbReference>
<name>A0A419VZ19_9BACT</name>
<protein>
    <submittedName>
        <fullName evidence="2">tRNA U34 5-methylaminomethyl-2-thiouridine-forming methyltransferase MnmC</fullName>
    </submittedName>
</protein>
<dbReference type="Pfam" id="PF05430">
    <property type="entry name" value="Methyltransf_30"/>
    <property type="match status" value="1"/>
</dbReference>
<dbReference type="Gene3D" id="3.40.50.150">
    <property type="entry name" value="Vaccinia Virus protein VP39"/>
    <property type="match status" value="1"/>
</dbReference>
<keyword evidence="2" id="KW-0808">Transferase</keyword>
<dbReference type="EMBL" id="RAPN01000002">
    <property type="protein sequence ID" value="RKD88477.1"/>
    <property type="molecule type" value="Genomic_DNA"/>
</dbReference>
<evidence type="ECO:0000313" key="2">
    <source>
        <dbReference type="EMBL" id="RKD88477.1"/>
    </source>
</evidence>
<feature type="domain" description="MnmC-like methyltransferase" evidence="1">
    <location>
        <begin position="144"/>
        <end position="218"/>
    </location>
</feature>
<dbReference type="NCBIfam" id="NF033855">
    <property type="entry name" value="tRNA_MNMC2"/>
    <property type="match status" value="1"/>
</dbReference>
<dbReference type="OrthoDB" id="9786494at2"/>
<gene>
    <name evidence="2" type="ORF">BC643_3626</name>
</gene>
<reference evidence="2 3" key="1">
    <citation type="submission" date="2018-09" db="EMBL/GenBank/DDBJ databases">
        <title>Genomic Encyclopedia of Archaeal and Bacterial Type Strains, Phase II (KMG-II): from individual species to whole genera.</title>
        <authorList>
            <person name="Goeker M."/>
        </authorList>
    </citation>
    <scope>NUCLEOTIDE SEQUENCE [LARGE SCALE GENOMIC DNA]</scope>
    <source>
        <strain evidence="2 3">DSM 27148</strain>
    </source>
</reference>
<dbReference type="GO" id="GO:0004808">
    <property type="term" value="F:tRNA (5-methylaminomethyl-2-thiouridylate)(34)-methyltransferase activity"/>
    <property type="evidence" value="ECO:0007669"/>
    <property type="project" value="InterPro"/>
</dbReference>
<dbReference type="PANTHER" id="PTHR39963:SF1">
    <property type="entry name" value="MNMC-LIKE METHYLTRANSFERASE DOMAIN-CONTAINING PROTEIN"/>
    <property type="match status" value="1"/>
</dbReference>
<keyword evidence="3" id="KW-1185">Reference proteome</keyword>
<proteinExistence type="predicted"/>
<comment type="caution">
    <text evidence="2">The sequence shown here is derived from an EMBL/GenBank/DDBJ whole genome shotgun (WGS) entry which is preliminary data.</text>
</comment>
<sequence>MERKIILTADGSHTLFVPELDEHFHSVHGAIQESMHVFIQNGLNASTKKELCIFEVGFGTGLNALLTLANQDEKHIRYFSIEKYPLNEAEYSKLNFANLLSEELAGKFQKMHAGSWNQPHLIAPNFELTKLNSDLTTFNVSSLPTFDLIYFDAFAPNKQADMWSEDIFRKLASHTNFGGIFVTYCAQGEVRRKLIRSGFNMKRIPGPPGKKEMLFGEKME</sequence>
<dbReference type="PANTHER" id="PTHR39963">
    <property type="entry name" value="SLL0983 PROTEIN"/>
    <property type="match status" value="1"/>
</dbReference>
<accession>A0A419VZ19</accession>
<dbReference type="InterPro" id="IPR047785">
    <property type="entry name" value="tRNA_MNMC2"/>
</dbReference>
<dbReference type="Proteomes" id="UP000283387">
    <property type="component" value="Unassembled WGS sequence"/>
</dbReference>
<evidence type="ECO:0000259" key="1">
    <source>
        <dbReference type="Pfam" id="PF05430"/>
    </source>
</evidence>
<dbReference type="SUPFAM" id="SSF53335">
    <property type="entry name" value="S-adenosyl-L-methionine-dependent methyltransferases"/>
    <property type="match status" value="1"/>
</dbReference>
<keyword evidence="2" id="KW-0489">Methyltransferase</keyword>
<organism evidence="2 3">
    <name type="scientific">Mangrovibacterium diazotrophicum</name>
    <dbReference type="NCBI Taxonomy" id="1261403"/>
    <lineage>
        <taxon>Bacteria</taxon>
        <taxon>Pseudomonadati</taxon>
        <taxon>Bacteroidota</taxon>
        <taxon>Bacteroidia</taxon>
        <taxon>Marinilabiliales</taxon>
        <taxon>Prolixibacteraceae</taxon>
        <taxon>Mangrovibacterium</taxon>
    </lineage>
</organism>
<evidence type="ECO:0000313" key="3">
    <source>
        <dbReference type="Proteomes" id="UP000283387"/>
    </source>
</evidence>
<dbReference type="GO" id="GO:0016645">
    <property type="term" value="F:oxidoreductase activity, acting on the CH-NH group of donors"/>
    <property type="evidence" value="ECO:0007669"/>
    <property type="project" value="InterPro"/>
</dbReference>
<dbReference type="InterPro" id="IPR029063">
    <property type="entry name" value="SAM-dependent_MTases_sf"/>
</dbReference>
<dbReference type="RefSeq" id="WP_120274634.1">
    <property type="nucleotide sequence ID" value="NZ_RAPN01000002.1"/>
</dbReference>
<dbReference type="AlphaFoldDB" id="A0A419VZ19"/>